<sequence>MAVLFILFFGLMALGVPIAGAIGLAIFHNSATLGTMSASFIGRSLISSLDSFPILAVPMFILAGEIMGQGGISKRLFNFANACLGWMTGGVAIATIFTCMLFGAISGSGVATFAAVGLIMIPLMEAQGYDKGFVTGLTASAGGLGVLIPPSLPLVMYGISANESIGSLFMGGILPGCVTGLALMLYAYFFCRRHPVDNQLNNRISIWKSVKEGFWALLCPVIILGGIYGGIFTATEAAAVSVLYGILVSKFIYKTIQFRQLPSFFLNAARTNAPVLLIVTVATVFGRVLSLAQFPTMVSNAVLGISDNPIVIMLIINLLLLVTGMLMDTLPAIVILTPILLPIAAGIGISPLHFGVIMIANLAIGFVTPPIGVNLYTAAALTKMPVSQVAKAAVGPICALLAALLLINIFPALSTFLPGLLS</sequence>
<feature type="transmembrane region" description="Helical" evidence="7">
    <location>
        <begin position="103"/>
        <end position="121"/>
    </location>
</feature>
<evidence type="ECO:0000256" key="3">
    <source>
        <dbReference type="ARBA" id="ARBA00022519"/>
    </source>
</evidence>
<comment type="subcellular location">
    <subcellularLocation>
        <location evidence="1">Cell inner membrane</location>
        <topology evidence="1">Multi-pass membrane protein</topology>
    </subcellularLocation>
</comment>
<evidence type="ECO:0000313" key="10">
    <source>
        <dbReference type="Proteomes" id="UP000184245"/>
    </source>
</evidence>
<evidence type="ECO:0000256" key="5">
    <source>
        <dbReference type="ARBA" id="ARBA00022989"/>
    </source>
</evidence>
<evidence type="ECO:0000256" key="6">
    <source>
        <dbReference type="ARBA" id="ARBA00023136"/>
    </source>
</evidence>
<evidence type="ECO:0000256" key="4">
    <source>
        <dbReference type="ARBA" id="ARBA00022692"/>
    </source>
</evidence>
<gene>
    <name evidence="9" type="ORF">SAMN02745158_01018</name>
</gene>
<evidence type="ECO:0000256" key="1">
    <source>
        <dbReference type="ARBA" id="ARBA00004429"/>
    </source>
</evidence>
<evidence type="ECO:0000313" key="9">
    <source>
        <dbReference type="EMBL" id="SHE61187.1"/>
    </source>
</evidence>
<feature type="transmembrane region" description="Helical" evidence="7">
    <location>
        <begin position="133"/>
        <end position="159"/>
    </location>
</feature>
<feature type="transmembrane region" description="Helical" evidence="7">
    <location>
        <begin position="237"/>
        <end position="253"/>
    </location>
</feature>
<protein>
    <submittedName>
        <fullName evidence="9">C4-dicarboxylate transporter, DctM subunit</fullName>
    </submittedName>
</protein>
<organism evidence="9 10">
    <name type="scientific">Lactonifactor longoviformis DSM 17459</name>
    <dbReference type="NCBI Taxonomy" id="1122155"/>
    <lineage>
        <taxon>Bacteria</taxon>
        <taxon>Bacillati</taxon>
        <taxon>Bacillota</taxon>
        <taxon>Clostridia</taxon>
        <taxon>Eubacteriales</taxon>
        <taxon>Clostridiaceae</taxon>
        <taxon>Lactonifactor</taxon>
    </lineage>
</organism>
<dbReference type="GO" id="GO:0005886">
    <property type="term" value="C:plasma membrane"/>
    <property type="evidence" value="ECO:0007669"/>
    <property type="project" value="UniProtKB-SubCell"/>
</dbReference>
<keyword evidence="3" id="KW-0997">Cell inner membrane</keyword>
<dbReference type="Proteomes" id="UP000184245">
    <property type="component" value="Unassembled WGS sequence"/>
</dbReference>
<dbReference type="NCBIfam" id="TIGR00786">
    <property type="entry name" value="dctM"/>
    <property type="match status" value="1"/>
</dbReference>
<feature type="transmembrane region" description="Helical" evidence="7">
    <location>
        <begin position="76"/>
        <end position="97"/>
    </location>
</feature>
<feature type="transmembrane region" description="Helical" evidence="7">
    <location>
        <begin position="393"/>
        <end position="413"/>
    </location>
</feature>
<feature type="transmembrane region" description="Helical" evidence="7">
    <location>
        <begin position="355"/>
        <end position="381"/>
    </location>
</feature>
<dbReference type="EMBL" id="FQVI01000003">
    <property type="protein sequence ID" value="SHE61187.1"/>
    <property type="molecule type" value="Genomic_DNA"/>
</dbReference>
<keyword evidence="10" id="KW-1185">Reference proteome</keyword>
<dbReference type="PIRSF" id="PIRSF006066">
    <property type="entry name" value="HI0050"/>
    <property type="match status" value="1"/>
</dbReference>
<keyword evidence="4 7" id="KW-0812">Transmembrane</keyword>
<dbReference type="GO" id="GO:0022857">
    <property type="term" value="F:transmembrane transporter activity"/>
    <property type="evidence" value="ECO:0007669"/>
    <property type="project" value="TreeGrafter"/>
</dbReference>
<dbReference type="InterPro" id="IPR010656">
    <property type="entry name" value="DctM"/>
</dbReference>
<evidence type="ECO:0000259" key="8">
    <source>
        <dbReference type="Pfam" id="PF06808"/>
    </source>
</evidence>
<dbReference type="AlphaFoldDB" id="A0A1M4UX09"/>
<feature type="domain" description="TRAP C4-dicarboxylate transport system permease DctM subunit" evidence="8">
    <location>
        <begin position="5"/>
        <end position="413"/>
    </location>
</feature>
<feature type="transmembrane region" description="Helical" evidence="7">
    <location>
        <begin position="301"/>
        <end position="322"/>
    </location>
</feature>
<evidence type="ECO:0000256" key="7">
    <source>
        <dbReference type="SAM" id="Phobius"/>
    </source>
</evidence>
<feature type="transmembrane region" description="Helical" evidence="7">
    <location>
        <begin position="212"/>
        <end position="231"/>
    </location>
</feature>
<keyword evidence="2" id="KW-1003">Cell membrane</keyword>
<dbReference type="InterPro" id="IPR004681">
    <property type="entry name" value="TRAP_DctM"/>
</dbReference>
<dbReference type="PANTHER" id="PTHR33362">
    <property type="entry name" value="SIALIC ACID TRAP TRANSPORTER PERMEASE PROTEIN SIAT-RELATED"/>
    <property type="match status" value="1"/>
</dbReference>
<reference evidence="9 10" key="1">
    <citation type="submission" date="2016-11" db="EMBL/GenBank/DDBJ databases">
        <authorList>
            <person name="Jaros S."/>
            <person name="Januszkiewicz K."/>
            <person name="Wedrychowicz H."/>
        </authorList>
    </citation>
    <scope>NUCLEOTIDE SEQUENCE [LARGE SCALE GENOMIC DNA]</scope>
    <source>
        <strain evidence="9 10">DSM 17459</strain>
    </source>
</reference>
<evidence type="ECO:0000256" key="2">
    <source>
        <dbReference type="ARBA" id="ARBA00022475"/>
    </source>
</evidence>
<name>A0A1M4UX09_9CLOT</name>
<feature type="transmembrane region" description="Helical" evidence="7">
    <location>
        <begin position="45"/>
        <end position="64"/>
    </location>
</feature>
<proteinExistence type="predicted"/>
<feature type="transmembrane region" description="Helical" evidence="7">
    <location>
        <begin position="329"/>
        <end position="349"/>
    </location>
</feature>
<dbReference type="STRING" id="1122155.SAMN02745158_01018"/>
<keyword evidence="5 7" id="KW-1133">Transmembrane helix</keyword>
<keyword evidence="6 7" id="KW-0472">Membrane</keyword>
<accession>A0A1M4UX09</accession>
<dbReference type="Pfam" id="PF06808">
    <property type="entry name" value="DctM"/>
    <property type="match status" value="1"/>
</dbReference>
<feature type="transmembrane region" description="Helical" evidence="7">
    <location>
        <begin position="165"/>
        <end position="191"/>
    </location>
</feature>
<dbReference type="OrthoDB" id="9772674at2"/>
<dbReference type="PANTHER" id="PTHR33362:SF3">
    <property type="entry name" value="SIALIC ACID TRAP TRANSPORTER PERMEASE PROTEIN SIAT"/>
    <property type="match status" value="1"/>
</dbReference>
<dbReference type="RefSeq" id="WP_103711227.1">
    <property type="nucleotide sequence ID" value="NZ_FQVI01000003.1"/>
</dbReference>
<feature type="transmembrane region" description="Helical" evidence="7">
    <location>
        <begin position="274"/>
        <end position="295"/>
    </location>
</feature>